<dbReference type="EMBL" id="ML976111">
    <property type="protein sequence ID" value="KAF1938233.1"/>
    <property type="molecule type" value="Genomic_DNA"/>
</dbReference>
<gene>
    <name evidence="1" type="ORF">EJ02DRAFT_458065</name>
</gene>
<keyword evidence="2" id="KW-1185">Reference proteome</keyword>
<protein>
    <submittedName>
        <fullName evidence="1">Uncharacterized protein</fullName>
    </submittedName>
</protein>
<accession>A0A6A5SDY6</accession>
<organism evidence="1 2">
    <name type="scientific">Clathrospora elynae</name>
    <dbReference type="NCBI Taxonomy" id="706981"/>
    <lineage>
        <taxon>Eukaryota</taxon>
        <taxon>Fungi</taxon>
        <taxon>Dikarya</taxon>
        <taxon>Ascomycota</taxon>
        <taxon>Pezizomycotina</taxon>
        <taxon>Dothideomycetes</taxon>
        <taxon>Pleosporomycetidae</taxon>
        <taxon>Pleosporales</taxon>
        <taxon>Diademaceae</taxon>
        <taxon>Clathrospora</taxon>
    </lineage>
</organism>
<reference evidence="1" key="1">
    <citation type="journal article" date="2020" name="Stud. Mycol.">
        <title>101 Dothideomycetes genomes: a test case for predicting lifestyles and emergence of pathogens.</title>
        <authorList>
            <person name="Haridas S."/>
            <person name="Albert R."/>
            <person name="Binder M."/>
            <person name="Bloem J."/>
            <person name="Labutti K."/>
            <person name="Salamov A."/>
            <person name="Andreopoulos B."/>
            <person name="Baker S."/>
            <person name="Barry K."/>
            <person name="Bills G."/>
            <person name="Bluhm B."/>
            <person name="Cannon C."/>
            <person name="Castanera R."/>
            <person name="Culley D."/>
            <person name="Daum C."/>
            <person name="Ezra D."/>
            <person name="Gonzalez J."/>
            <person name="Henrissat B."/>
            <person name="Kuo A."/>
            <person name="Liang C."/>
            <person name="Lipzen A."/>
            <person name="Lutzoni F."/>
            <person name="Magnuson J."/>
            <person name="Mondo S."/>
            <person name="Nolan M."/>
            <person name="Ohm R."/>
            <person name="Pangilinan J."/>
            <person name="Park H.-J."/>
            <person name="Ramirez L."/>
            <person name="Alfaro M."/>
            <person name="Sun H."/>
            <person name="Tritt A."/>
            <person name="Yoshinaga Y."/>
            <person name="Zwiers L.-H."/>
            <person name="Turgeon B."/>
            <person name="Goodwin S."/>
            <person name="Spatafora J."/>
            <person name="Crous P."/>
            <person name="Grigoriev I."/>
        </authorList>
    </citation>
    <scope>NUCLEOTIDE SEQUENCE</scope>
    <source>
        <strain evidence="1">CBS 161.51</strain>
    </source>
</reference>
<proteinExistence type="predicted"/>
<dbReference type="Proteomes" id="UP000800038">
    <property type="component" value="Unassembled WGS sequence"/>
</dbReference>
<name>A0A6A5SDY6_9PLEO</name>
<evidence type="ECO:0000313" key="2">
    <source>
        <dbReference type="Proteomes" id="UP000800038"/>
    </source>
</evidence>
<sequence>MAFGTLLMSLTRADCFQVATSFHAKLPRELRDRVCAFMQEPASNLADFFYYAPPGRYGVQLASRYIPHWVSPAFVGQDFARECAQVL</sequence>
<evidence type="ECO:0000313" key="1">
    <source>
        <dbReference type="EMBL" id="KAF1938233.1"/>
    </source>
</evidence>
<dbReference type="AlphaFoldDB" id="A0A6A5SDY6"/>